<proteinExistence type="predicted"/>
<feature type="transmembrane region" description="Helical" evidence="5">
    <location>
        <begin position="58"/>
        <end position="83"/>
    </location>
</feature>
<feature type="transmembrane region" description="Helical" evidence="5">
    <location>
        <begin position="6"/>
        <end position="25"/>
    </location>
</feature>
<dbReference type="STRING" id="33935.ADM90_17585"/>
<reference evidence="6 7" key="1">
    <citation type="submission" date="2015-07" db="EMBL/GenBank/DDBJ databases">
        <title>Genome sequencing project for genomic taxonomy and phylogenomics of Bacillus-like bacteria.</title>
        <authorList>
            <person name="Liu B."/>
            <person name="Wang J."/>
            <person name="Zhu Y."/>
            <person name="Liu G."/>
            <person name="Chen Q."/>
            <person name="Chen Z."/>
            <person name="Che J."/>
            <person name="Ge C."/>
            <person name="Shi H."/>
            <person name="Pan Z."/>
            <person name="Liu X."/>
        </authorList>
    </citation>
    <scope>NUCLEOTIDE SEQUENCE [LARGE SCALE GENOMIC DNA]</scope>
    <source>
        <strain evidence="6 7">DSM 54</strain>
    </source>
</reference>
<feature type="transmembrane region" description="Helical" evidence="5">
    <location>
        <begin position="95"/>
        <end position="116"/>
    </location>
</feature>
<dbReference type="PATRIC" id="fig|33935.3.peg.2300"/>
<gene>
    <name evidence="6" type="ORF">ADM90_17585</name>
</gene>
<dbReference type="CDD" id="cd16914">
    <property type="entry name" value="EcfT"/>
    <property type="match status" value="1"/>
</dbReference>
<sequence>MKAFETFHPIVLFAFFVAAVGLSMFFMHPVYLAITIFSAISLNIALRRQLFFKDWKLYVPLFFLMAIINPLISHNGQLVLLYINGNALTVEAIMYGLAIATMIVAVMLWFSCYNVVMTSDKFIYLFGKVSPALSLTLSISLRLVPRFRHQLTQIIQAQKVIGMDYTAGSLWHRIKCIVRILSILITWALENAIDTADSMKARGYGVKKRTAFSLFIFERRDGIALTIIMLLFVTNLAASFLGTTTFYFYPTFGTIKWDIGSLLFYSSYFLLLSIPLAIEIREAFKWRSLKSTM</sequence>
<evidence type="ECO:0000256" key="5">
    <source>
        <dbReference type="SAM" id="Phobius"/>
    </source>
</evidence>
<feature type="transmembrane region" description="Helical" evidence="5">
    <location>
        <begin position="223"/>
        <end position="250"/>
    </location>
</feature>
<keyword evidence="3 5" id="KW-1133">Transmembrane helix</keyword>
<dbReference type="AlphaFoldDB" id="A0A0M9DGG2"/>
<dbReference type="InterPro" id="IPR003339">
    <property type="entry name" value="ABC/ECF_trnsptr_transmembrane"/>
</dbReference>
<comment type="caution">
    <text evidence="6">The sequence shown here is derived from an EMBL/GenBank/DDBJ whole genome shotgun (WGS) entry which is preliminary data.</text>
</comment>
<evidence type="ECO:0000256" key="3">
    <source>
        <dbReference type="ARBA" id="ARBA00022989"/>
    </source>
</evidence>
<keyword evidence="7" id="KW-1185">Reference proteome</keyword>
<dbReference type="OrthoDB" id="2039442at2"/>
<keyword evidence="4 5" id="KW-0472">Membrane</keyword>
<evidence type="ECO:0008006" key="8">
    <source>
        <dbReference type="Google" id="ProtNLM"/>
    </source>
</evidence>
<dbReference type="GO" id="GO:0005886">
    <property type="term" value="C:plasma membrane"/>
    <property type="evidence" value="ECO:0007669"/>
    <property type="project" value="UniProtKB-ARBA"/>
</dbReference>
<comment type="subcellular location">
    <subcellularLocation>
        <location evidence="1">Membrane</location>
        <topology evidence="1">Multi-pass membrane protein</topology>
    </subcellularLocation>
</comment>
<evidence type="ECO:0000256" key="4">
    <source>
        <dbReference type="ARBA" id="ARBA00023136"/>
    </source>
</evidence>
<dbReference type="EMBL" id="LGCI01000010">
    <property type="protein sequence ID" value="KOY80978.1"/>
    <property type="molecule type" value="Genomic_DNA"/>
</dbReference>
<feature type="transmembrane region" description="Helical" evidence="5">
    <location>
        <begin position="262"/>
        <end position="280"/>
    </location>
</feature>
<dbReference type="Pfam" id="PF02361">
    <property type="entry name" value="CbiQ"/>
    <property type="match status" value="1"/>
</dbReference>
<evidence type="ECO:0000256" key="1">
    <source>
        <dbReference type="ARBA" id="ARBA00004141"/>
    </source>
</evidence>
<evidence type="ECO:0000313" key="6">
    <source>
        <dbReference type="EMBL" id="KOY80978.1"/>
    </source>
</evidence>
<evidence type="ECO:0000256" key="2">
    <source>
        <dbReference type="ARBA" id="ARBA00022692"/>
    </source>
</evidence>
<keyword evidence="2 5" id="KW-0812">Transmembrane</keyword>
<name>A0A0M9DGG2_9BACI</name>
<organism evidence="6 7">
    <name type="scientific">Lysinibacillus macroides</name>
    <dbReference type="NCBI Taxonomy" id="33935"/>
    <lineage>
        <taxon>Bacteria</taxon>
        <taxon>Bacillati</taxon>
        <taxon>Bacillota</taxon>
        <taxon>Bacilli</taxon>
        <taxon>Bacillales</taxon>
        <taxon>Bacillaceae</taxon>
        <taxon>Lysinibacillus</taxon>
    </lineage>
</organism>
<protein>
    <recommendedName>
        <fullName evidence="8">Cobalt transporter</fullName>
    </recommendedName>
</protein>
<evidence type="ECO:0000313" key="7">
    <source>
        <dbReference type="Proteomes" id="UP000037977"/>
    </source>
</evidence>
<dbReference type="RefSeq" id="WP_053996216.1">
    <property type="nucleotide sequence ID" value="NZ_CP065643.1"/>
</dbReference>
<accession>A0A0M9DGG2</accession>
<dbReference type="Proteomes" id="UP000037977">
    <property type="component" value="Unassembled WGS sequence"/>
</dbReference>